<keyword evidence="2" id="KW-1185">Reference proteome</keyword>
<organism evidence="1 2">
    <name type="scientific">Profundibacter amoris</name>
    <dbReference type="NCBI Taxonomy" id="2171755"/>
    <lineage>
        <taxon>Bacteria</taxon>
        <taxon>Pseudomonadati</taxon>
        <taxon>Pseudomonadota</taxon>
        <taxon>Alphaproteobacteria</taxon>
        <taxon>Rhodobacterales</taxon>
        <taxon>Paracoccaceae</taxon>
        <taxon>Profundibacter</taxon>
    </lineage>
</organism>
<sequence length="295" mass="33782">MRTDINIVYHLGAPFTDNEQVTWSLRKDAVLLSEKNVYLRRPKLYRPLIAEMVQELQGEKPSVTDQENLLNAIVGKEKVKRLIMTNPSFLGVPAWMFYGGRFYDNAGKNTAAIRNLFPDNPCEFFLGVANPAVFIPNVFRGQKEKKYPQFMENTDLATVRWSDVIARIQEANPDCPITIWCNEDSPVIWSAILHKIAAIDPKISLQGENDIINMIISEEGQALLAKYLADRPNLTEAQRRRLRIVFLERFYLSDAVEEVIDLPSWTDETVEALTKIYDDDVNRIKQMDGVTFLSP</sequence>
<proteinExistence type="predicted"/>
<accession>A0A347UKX8</accession>
<dbReference type="KEGG" id="pamo:BAR1_17145"/>
<protein>
    <submittedName>
        <fullName evidence="1">Uncharacterized protein</fullName>
    </submittedName>
</protein>
<evidence type="ECO:0000313" key="1">
    <source>
        <dbReference type="EMBL" id="AXX99506.1"/>
    </source>
</evidence>
<dbReference type="OrthoDB" id="7816979at2"/>
<name>A0A347UKX8_9RHOB</name>
<dbReference type="RefSeq" id="WP_118944157.1">
    <property type="nucleotide sequence ID" value="NZ_CP032125.1"/>
</dbReference>
<reference evidence="1 2" key="1">
    <citation type="submission" date="2018-09" db="EMBL/GenBank/DDBJ databases">
        <title>Profundibacter amoris BAR1 gen. nov., sp. nov., a new member of the Roseobacter clade isolated at Lokis Castle Vent Field on the Arctic Mid-Oceanic Ridge.</title>
        <authorList>
            <person name="Le Moine Bauer S."/>
            <person name="Sjoeberg A.G."/>
            <person name="L'Haridon S."/>
            <person name="Stokke R."/>
            <person name="Roalkvam I."/>
            <person name="Steen I.H."/>
            <person name="Dahle H."/>
        </authorList>
    </citation>
    <scope>NUCLEOTIDE SEQUENCE [LARGE SCALE GENOMIC DNA]</scope>
    <source>
        <strain evidence="1 2">BAR1</strain>
    </source>
</reference>
<gene>
    <name evidence="1" type="ORF">BAR1_17145</name>
</gene>
<dbReference type="Proteomes" id="UP000261704">
    <property type="component" value="Chromosome"/>
</dbReference>
<dbReference type="EMBL" id="CP032125">
    <property type="protein sequence ID" value="AXX99506.1"/>
    <property type="molecule type" value="Genomic_DNA"/>
</dbReference>
<dbReference type="AlphaFoldDB" id="A0A347UKX8"/>
<evidence type="ECO:0000313" key="2">
    <source>
        <dbReference type="Proteomes" id="UP000261704"/>
    </source>
</evidence>